<name>A0A7J7M760_9MAGN</name>
<keyword evidence="2" id="KW-1185">Reference proteome</keyword>
<proteinExistence type="predicted"/>
<organism evidence="1 2">
    <name type="scientific">Kingdonia uniflora</name>
    <dbReference type="NCBI Taxonomy" id="39325"/>
    <lineage>
        <taxon>Eukaryota</taxon>
        <taxon>Viridiplantae</taxon>
        <taxon>Streptophyta</taxon>
        <taxon>Embryophyta</taxon>
        <taxon>Tracheophyta</taxon>
        <taxon>Spermatophyta</taxon>
        <taxon>Magnoliopsida</taxon>
        <taxon>Ranunculales</taxon>
        <taxon>Circaeasteraceae</taxon>
        <taxon>Kingdonia</taxon>
    </lineage>
</organism>
<reference evidence="1 2" key="1">
    <citation type="journal article" date="2020" name="IScience">
        <title>Genome Sequencing of the Endangered Kingdonia uniflora (Circaeasteraceae, Ranunculales) Reveals Potential Mechanisms of Evolutionary Specialization.</title>
        <authorList>
            <person name="Sun Y."/>
            <person name="Deng T."/>
            <person name="Zhang A."/>
            <person name="Moore M.J."/>
            <person name="Landis J.B."/>
            <person name="Lin N."/>
            <person name="Zhang H."/>
            <person name="Zhang X."/>
            <person name="Huang J."/>
            <person name="Zhang X."/>
            <person name="Sun H."/>
            <person name="Wang H."/>
        </authorList>
    </citation>
    <scope>NUCLEOTIDE SEQUENCE [LARGE SCALE GENOMIC DNA]</scope>
    <source>
        <strain evidence="1">TB1705</strain>
        <tissue evidence="1">Leaf</tissue>
    </source>
</reference>
<dbReference type="EMBL" id="JACGCM010001726">
    <property type="protein sequence ID" value="KAF6150715.1"/>
    <property type="molecule type" value="Genomic_DNA"/>
</dbReference>
<comment type="caution">
    <text evidence="1">The sequence shown here is derived from an EMBL/GenBank/DDBJ whole genome shotgun (WGS) entry which is preliminary data.</text>
</comment>
<evidence type="ECO:0000313" key="2">
    <source>
        <dbReference type="Proteomes" id="UP000541444"/>
    </source>
</evidence>
<evidence type="ECO:0000313" key="1">
    <source>
        <dbReference type="EMBL" id="KAF6150715.1"/>
    </source>
</evidence>
<protein>
    <submittedName>
        <fullName evidence="1">Uncharacterized protein</fullName>
    </submittedName>
</protein>
<gene>
    <name evidence="1" type="ORF">GIB67_020798</name>
</gene>
<dbReference type="Proteomes" id="UP000541444">
    <property type="component" value="Unassembled WGS sequence"/>
</dbReference>
<dbReference type="AlphaFoldDB" id="A0A7J7M760"/>
<sequence>MSNNFPISKMKIKMSNDLPELVLNSKKSTKKNSLYNGKNLEPSYYFTCRDITKGTTLNIQTRLFANYFIDYNTVKPFRCNCIKLHSSVSNISAKHIFQYA</sequence>
<accession>A0A7J7M760</accession>